<organism evidence="1 2">
    <name type="scientific">Fictibacillus barbaricus</name>
    <dbReference type="NCBI Taxonomy" id="182136"/>
    <lineage>
        <taxon>Bacteria</taxon>
        <taxon>Bacillati</taxon>
        <taxon>Bacillota</taxon>
        <taxon>Bacilli</taxon>
        <taxon>Bacillales</taxon>
        <taxon>Fictibacillaceae</taxon>
        <taxon>Fictibacillus</taxon>
    </lineage>
</organism>
<reference evidence="1 2" key="1">
    <citation type="submission" date="2021-01" db="EMBL/GenBank/DDBJ databases">
        <title>Genome Sequencing of Type Strains.</title>
        <authorList>
            <person name="Lemaire J.F."/>
            <person name="Inderbitzin P."/>
            <person name="Collins S.B."/>
            <person name="Wespe N."/>
            <person name="Knight-Connoni V."/>
        </authorList>
    </citation>
    <scope>NUCLEOTIDE SEQUENCE [LARGE SCALE GENOMIC DNA]</scope>
    <source>
        <strain evidence="1 2">DSM 14730</strain>
    </source>
</reference>
<dbReference type="Proteomes" id="UP001319060">
    <property type="component" value="Unassembled WGS sequence"/>
</dbReference>
<dbReference type="RefSeq" id="WP_188403192.1">
    <property type="nucleotide sequence ID" value="NZ_BMCE01000002.1"/>
</dbReference>
<protein>
    <recommendedName>
        <fullName evidence="3">Catalase</fullName>
    </recommendedName>
</protein>
<dbReference type="InterPro" id="IPR043721">
    <property type="entry name" value="DUF5662"/>
</dbReference>
<sequence length="157" mass="19619">MKSYWKYLLYILEHKLNVLLECWKEGLYVQGMMHDMSKFNPIEFFPYARKFYLNKKLDEFEWEYAWLHHQHHNKHHWNYWVVDSVKREALPMPRKYLLEMICDYRSFSRTWGRKRIDTDMADRLIRNLLTEKVILHPKTRKECEFFIRKINESNIAK</sequence>
<comment type="caution">
    <text evidence="1">The sequence shown here is derived from an EMBL/GenBank/DDBJ whole genome shotgun (WGS) entry which is preliminary data.</text>
</comment>
<accession>A0ABS2ZAF5</accession>
<gene>
    <name evidence="1" type="ORF">JYA64_07755</name>
</gene>
<dbReference type="EMBL" id="JAFHKS010000042">
    <property type="protein sequence ID" value="MBN3545183.1"/>
    <property type="molecule type" value="Genomic_DNA"/>
</dbReference>
<evidence type="ECO:0000313" key="2">
    <source>
        <dbReference type="Proteomes" id="UP001319060"/>
    </source>
</evidence>
<keyword evidence="2" id="KW-1185">Reference proteome</keyword>
<proteinExistence type="predicted"/>
<evidence type="ECO:0000313" key="1">
    <source>
        <dbReference type="EMBL" id="MBN3545183.1"/>
    </source>
</evidence>
<evidence type="ECO:0008006" key="3">
    <source>
        <dbReference type="Google" id="ProtNLM"/>
    </source>
</evidence>
<name>A0ABS2ZAF5_9BACL</name>
<dbReference type="Pfam" id="PF18907">
    <property type="entry name" value="DUF5662"/>
    <property type="match status" value="1"/>
</dbReference>